<feature type="region of interest" description="Disordered" evidence="1">
    <location>
        <begin position="376"/>
        <end position="494"/>
    </location>
</feature>
<dbReference type="HOGENOM" id="CLU_552120_0_0_1"/>
<accession>A0A067TGE7</accession>
<feature type="compositionally biased region" description="Basic and acidic residues" evidence="1">
    <location>
        <begin position="403"/>
        <end position="412"/>
    </location>
</feature>
<evidence type="ECO:0000256" key="1">
    <source>
        <dbReference type="SAM" id="MobiDB-lite"/>
    </source>
</evidence>
<feature type="compositionally biased region" description="Basic and acidic residues" evidence="1">
    <location>
        <begin position="103"/>
        <end position="114"/>
    </location>
</feature>
<keyword evidence="3" id="KW-1185">Reference proteome</keyword>
<feature type="compositionally biased region" description="Polar residues" evidence="1">
    <location>
        <begin position="471"/>
        <end position="486"/>
    </location>
</feature>
<dbReference type="STRING" id="685588.A0A067TGE7"/>
<feature type="compositionally biased region" description="Acidic residues" evidence="1">
    <location>
        <begin position="56"/>
        <end position="76"/>
    </location>
</feature>
<dbReference type="Proteomes" id="UP000027222">
    <property type="component" value="Unassembled WGS sequence"/>
</dbReference>
<gene>
    <name evidence="2" type="ORF">GALMADRAFT_133944</name>
</gene>
<organism evidence="2 3">
    <name type="scientific">Galerina marginata (strain CBS 339.88)</name>
    <dbReference type="NCBI Taxonomy" id="685588"/>
    <lineage>
        <taxon>Eukaryota</taxon>
        <taxon>Fungi</taxon>
        <taxon>Dikarya</taxon>
        <taxon>Basidiomycota</taxon>
        <taxon>Agaricomycotina</taxon>
        <taxon>Agaricomycetes</taxon>
        <taxon>Agaricomycetidae</taxon>
        <taxon>Agaricales</taxon>
        <taxon>Agaricineae</taxon>
        <taxon>Strophariaceae</taxon>
        <taxon>Galerina</taxon>
    </lineage>
</organism>
<name>A0A067TGE7_GALM3</name>
<feature type="compositionally biased region" description="Basic residues" evidence="1">
    <location>
        <begin position="81"/>
        <end position="102"/>
    </location>
</feature>
<dbReference type="EMBL" id="KL142369">
    <property type="protein sequence ID" value="KDR82300.1"/>
    <property type="molecule type" value="Genomic_DNA"/>
</dbReference>
<dbReference type="AlphaFoldDB" id="A0A067TGE7"/>
<reference evidence="3" key="1">
    <citation type="journal article" date="2014" name="Proc. Natl. Acad. Sci. U.S.A.">
        <title>Extensive sampling of basidiomycete genomes demonstrates inadequacy of the white-rot/brown-rot paradigm for wood decay fungi.</title>
        <authorList>
            <person name="Riley R."/>
            <person name="Salamov A.A."/>
            <person name="Brown D.W."/>
            <person name="Nagy L.G."/>
            <person name="Floudas D."/>
            <person name="Held B.W."/>
            <person name="Levasseur A."/>
            <person name="Lombard V."/>
            <person name="Morin E."/>
            <person name="Otillar R."/>
            <person name="Lindquist E.A."/>
            <person name="Sun H."/>
            <person name="LaButti K.M."/>
            <person name="Schmutz J."/>
            <person name="Jabbour D."/>
            <person name="Luo H."/>
            <person name="Baker S.E."/>
            <person name="Pisabarro A.G."/>
            <person name="Walton J.D."/>
            <person name="Blanchette R.A."/>
            <person name="Henrissat B."/>
            <person name="Martin F."/>
            <person name="Cullen D."/>
            <person name="Hibbett D.S."/>
            <person name="Grigoriev I.V."/>
        </authorList>
    </citation>
    <scope>NUCLEOTIDE SEQUENCE [LARGE SCALE GENOMIC DNA]</scope>
    <source>
        <strain evidence="3">CBS 339.88</strain>
    </source>
</reference>
<proteinExistence type="predicted"/>
<feature type="compositionally biased region" description="Low complexity" evidence="1">
    <location>
        <begin position="448"/>
        <end position="470"/>
    </location>
</feature>
<evidence type="ECO:0000313" key="2">
    <source>
        <dbReference type="EMBL" id="KDR82300.1"/>
    </source>
</evidence>
<evidence type="ECO:0000313" key="3">
    <source>
        <dbReference type="Proteomes" id="UP000027222"/>
    </source>
</evidence>
<sequence>MPSELKEALKPMLLIEHRQHDVSEPYSVNEISMVAEKYFKRDRFSDLLPGIMGWDQESDSSDSDSESDDESSDSESEAERRHHQKKKKNRKTKEVKTHRKNRPKPEKQGMEVSRSEMDGLVDRINKLTLLNTAQPLQSSAGNQPAYLATMATQAPHQAVPQSYMSFQDNNTQQQSSSQPYTFYSNNNMVPPGAPPMPPQGYPSYPNSAVNPPSNIPQPYRTYPNNIPLPQNQFGGFPQLRDNKCFGCFDPNHYLSNCPRMRELFQQGIVEYDPVTKKYCMKKTREVINRSPRETMYEAALRLNSVMPPAQPQNANYVTFAPEEGQEDTGTLEDSIQQYYASQLNNETETDSDDSDDEGPYWKYALHAEKQRRYYQPSSDYYDSESEDENNAVAYPVTRSMTKRTAEARERANKLPSKPPKMVFDGVYPPRRPRGPPKPKPESAPAPEVPQQTIQQLPTPAPQQAIQPTTISALPQTVSQAPESSRQAVPVPAPS</sequence>
<protein>
    <submittedName>
        <fullName evidence="2">Uncharacterized protein</fullName>
    </submittedName>
</protein>
<feature type="region of interest" description="Disordered" evidence="1">
    <location>
        <begin position="50"/>
        <end position="114"/>
    </location>
</feature>
<feature type="compositionally biased region" description="Pro residues" evidence="1">
    <location>
        <begin position="437"/>
        <end position="447"/>
    </location>
</feature>